<dbReference type="EMBL" id="JACRSU010000001">
    <property type="protein sequence ID" value="MBC8540348.1"/>
    <property type="molecule type" value="Genomic_DNA"/>
</dbReference>
<dbReference type="InterPro" id="IPR025164">
    <property type="entry name" value="Toastrack_DUF4097"/>
</dbReference>
<dbReference type="Gene3D" id="2.160.20.120">
    <property type="match status" value="1"/>
</dbReference>
<dbReference type="RefSeq" id="WP_249311458.1">
    <property type="nucleotide sequence ID" value="NZ_JACRSU010000001.1"/>
</dbReference>
<keyword evidence="3" id="KW-1185">Reference proteome</keyword>
<comment type="caution">
    <text evidence="2">The sequence shown here is derived from an EMBL/GenBank/DDBJ whole genome shotgun (WGS) entry which is preliminary data.</text>
</comment>
<organism evidence="2 3">
    <name type="scientific">Congzhengia minquanensis</name>
    <dbReference type="NCBI Taxonomy" id="2763657"/>
    <lineage>
        <taxon>Bacteria</taxon>
        <taxon>Bacillati</taxon>
        <taxon>Bacillota</taxon>
        <taxon>Clostridia</taxon>
        <taxon>Eubacteriales</taxon>
        <taxon>Oscillospiraceae</taxon>
        <taxon>Congzhengia</taxon>
    </lineage>
</organism>
<dbReference type="Pfam" id="PF13349">
    <property type="entry name" value="DUF4097"/>
    <property type="match status" value="1"/>
</dbReference>
<name>A0A926HYF5_9FIRM</name>
<gene>
    <name evidence="2" type="ORF">H8698_05100</name>
</gene>
<accession>A0A926HYF5</accession>
<dbReference type="Proteomes" id="UP000611762">
    <property type="component" value="Unassembled WGS sequence"/>
</dbReference>
<reference evidence="2" key="1">
    <citation type="submission" date="2020-08" db="EMBL/GenBank/DDBJ databases">
        <title>Genome public.</title>
        <authorList>
            <person name="Liu C."/>
            <person name="Sun Q."/>
        </authorList>
    </citation>
    <scope>NUCLEOTIDE SEQUENCE</scope>
    <source>
        <strain evidence="2">H8</strain>
    </source>
</reference>
<sequence>MKSKKIIMLTAGILLLGGIIIAGAAAAMGALTKTGPVLQTKSFPSEGVFKIDIDLSFDDIYITTKDTSEIKVTYYTGKTKDYRISTEDGVFTMQTMPASELNKRWYDYIDINFRNTGRVTVELPKDLAPEFDLHTDYGDIKATNLQGTVHASANAGDIELERSAFLKLECVAEFGDIDLEDVSADVLSADNSCGDIDFENIVSNSMRFSCQFGDISGTINAAKSEFTISAKTEFGDCNLSNQANGLYDLTAENECGDIKIKFNRP</sequence>
<evidence type="ECO:0000313" key="2">
    <source>
        <dbReference type="EMBL" id="MBC8540348.1"/>
    </source>
</evidence>
<evidence type="ECO:0000313" key="3">
    <source>
        <dbReference type="Proteomes" id="UP000611762"/>
    </source>
</evidence>
<proteinExistence type="predicted"/>
<feature type="domain" description="DUF4097" evidence="1">
    <location>
        <begin position="50"/>
        <end position="262"/>
    </location>
</feature>
<evidence type="ECO:0000259" key="1">
    <source>
        <dbReference type="Pfam" id="PF13349"/>
    </source>
</evidence>
<protein>
    <submittedName>
        <fullName evidence="2">DUF4097 family beta strand repeat protein</fullName>
    </submittedName>
</protein>
<dbReference type="AlphaFoldDB" id="A0A926HYF5"/>